<dbReference type="AlphaFoldDB" id="A0A383BUI6"/>
<accession>A0A383BUI6</accession>
<reference evidence="1" key="1">
    <citation type="submission" date="2018-05" db="EMBL/GenBank/DDBJ databases">
        <authorList>
            <person name="Lanie J.A."/>
            <person name="Ng W.-L."/>
            <person name="Kazmierczak K.M."/>
            <person name="Andrzejewski T.M."/>
            <person name="Davidsen T.M."/>
            <person name="Wayne K.J."/>
            <person name="Tettelin H."/>
            <person name="Glass J.I."/>
            <person name="Rusch D."/>
            <person name="Podicherti R."/>
            <person name="Tsui H.-C.T."/>
            <person name="Winkler M.E."/>
        </authorList>
    </citation>
    <scope>NUCLEOTIDE SEQUENCE</scope>
</reference>
<feature type="non-terminal residue" evidence="1">
    <location>
        <position position="205"/>
    </location>
</feature>
<name>A0A383BUI6_9ZZZZ</name>
<sequence>VATSVNLLSVDNGDTDASKWSTDNASIKSIPNIAFQETKLGSKVGKDGFLIIGAAAGDVVVMSPLFPVVSTAAYQVSGIIKHGTQLAGKTAAIKIEYFSVTSSSSGGAISPVGVTGVDGEWVASSQDHEITQTLSSDATATTSVASLLWANTHPNGFDHGTPDNGDAWFWVPPSANYARMVITVESVTAANHSFHLTDLFAIKIS</sequence>
<organism evidence="1">
    <name type="scientific">marine metagenome</name>
    <dbReference type="NCBI Taxonomy" id="408172"/>
    <lineage>
        <taxon>unclassified sequences</taxon>
        <taxon>metagenomes</taxon>
        <taxon>ecological metagenomes</taxon>
    </lineage>
</organism>
<dbReference type="EMBL" id="UINC01203342">
    <property type="protein sequence ID" value="SVE23549.1"/>
    <property type="molecule type" value="Genomic_DNA"/>
</dbReference>
<evidence type="ECO:0000313" key="1">
    <source>
        <dbReference type="EMBL" id="SVE23549.1"/>
    </source>
</evidence>
<feature type="non-terminal residue" evidence="1">
    <location>
        <position position="1"/>
    </location>
</feature>
<protein>
    <submittedName>
        <fullName evidence="1">Uncharacterized protein</fullName>
    </submittedName>
</protein>
<gene>
    <name evidence="1" type="ORF">METZ01_LOCUS476403</name>
</gene>
<proteinExistence type="predicted"/>